<dbReference type="GO" id="GO:0016192">
    <property type="term" value="P:vesicle-mediated transport"/>
    <property type="evidence" value="ECO:0000318"/>
    <property type="project" value="GO_Central"/>
</dbReference>
<dbReference type="EnsemblMetazoa" id="XM_785001">
    <property type="protein sequence ID" value="XP_790094"/>
    <property type="gene ID" value="LOC585164"/>
</dbReference>
<dbReference type="GO" id="GO:0003924">
    <property type="term" value="F:GTPase activity"/>
    <property type="evidence" value="ECO:0000318"/>
    <property type="project" value="GO_Central"/>
</dbReference>
<dbReference type="OrthoDB" id="63533at2759"/>
<protein>
    <submittedName>
        <fullName evidence="1">Uncharacterized protein</fullName>
    </submittedName>
</protein>
<dbReference type="AlphaFoldDB" id="A0A7M7RGE7"/>
<dbReference type="InParanoid" id="A0A7M7RGE7"/>
<dbReference type="SMART" id="SM00173">
    <property type="entry name" value="RAS"/>
    <property type="match status" value="1"/>
</dbReference>
<dbReference type="PRINTS" id="PR00449">
    <property type="entry name" value="RASTRNSFRMNG"/>
</dbReference>
<dbReference type="PROSITE" id="PS51421">
    <property type="entry name" value="RAS"/>
    <property type="match status" value="1"/>
</dbReference>
<dbReference type="SMART" id="SM00174">
    <property type="entry name" value="RHO"/>
    <property type="match status" value="1"/>
</dbReference>
<dbReference type="SMART" id="SM00175">
    <property type="entry name" value="RAB"/>
    <property type="match status" value="1"/>
</dbReference>
<proteinExistence type="predicted"/>
<dbReference type="GO" id="GO:0005525">
    <property type="term" value="F:GTP binding"/>
    <property type="evidence" value="ECO:0000318"/>
    <property type="project" value="GO_Central"/>
</dbReference>
<dbReference type="RefSeq" id="XP_790094.2">
    <property type="nucleotide sequence ID" value="XM_785001.5"/>
</dbReference>
<dbReference type="SMART" id="SM00176">
    <property type="entry name" value="RAN"/>
    <property type="match status" value="1"/>
</dbReference>
<dbReference type="NCBIfam" id="TIGR00231">
    <property type="entry name" value="small_GTP"/>
    <property type="match status" value="1"/>
</dbReference>
<dbReference type="PROSITE" id="PS51419">
    <property type="entry name" value="RAB"/>
    <property type="match status" value="1"/>
</dbReference>
<name>A0A7M7RGE7_STRPU</name>
<dbReference type="InterPro" id="IPR001806">
    <property type="entry name" value="Small_GTPase"/>
</dbReference>
<dbReference type="Proteomes" id="UP000007110">
    <property type="component" value="Unassembled WGS sequence"/>
</dbReference>
<dbReference type="OMA" id="KQDTFHT"/>
<sequence length="195" mass="21755">MAMREIKLCLLGDSGVGKSSIVQRFVSDTYYESIPPTIGASFMSKTLAVDEKMYKFQIWDTAGQEKYRGLAPMYYRGAAAAIVVYDITSQASFSKVRDWIRELRQHGPENIVISIAGNKCDLEDLREIPVKIAAEYAEEVGAVFTETSAKTAANIKELFIAISKKLPPEVLVPSYGTDTVNLRNQKEKKKRGRCC</sequence>
<dbReference type="GeneID" id="585164"/>
<reference evidence="2" key="1">
    <citation type="submission" date="2015-02" db="EMBL/GenBank/DDBJ databases">
        <title>Genome sequencing for Strongylocentrotus purpuratus.</title>
        <authorList>
            <person name="Murali S."/>
            <person name="Liu Y."/>
            <person name="Vee V."/>
            <person name="English A."/>
            <person name="Wang M."/>
            <person name="Skinner E."/>
            <person name="Han Y."/>
            <person name="Muzny D.M."/>
            <person name="Worley K.C."/>
            <person name="Gibbs R.A."/>
        </authorList>
    </citation>
    <scope>NUCLEOTIDE SEQUENCE</scope>
</reference>
<dbReference type="InterPro" id="IPR027417">
    <property type="entry name" value="P-loop_NTPase"/>
</dbReference>
<keyword evidence="2" id="KW-1185">Reference proteome</keyword>
<dbReference type="FunFam" id="3.40.50.300:FF:004186">
    <property type="entry name" value="RAS-related protein, putative"/>
    <property type="match status" value="1"/>
</dbReference>
<evidence type="ECO:0000313" key="1">
    <source>
        <dbReference type="EnsemblMetazoa" id="XP_790094"/>
    </source>
</evidence>
<organism evidence="1 2">
    <name type="scientific">Strongylocentrotus purpuratus</name>
    <name type="common">Purple sea urchin</name>
    <dbReference type="NCBI Taxonomy" id="7668"/>
    <lineage>
        <taxon>Eukaryota</taxon>
        <taxon>Metazoa</taxon>
        <taxon>Echinodermata</taxon>
        <taxon>Eleutherozoa</taxon>
        <taxon>Echinozoa</taxon>
        <taxon>Echinoidea</taxon>
        <taxon>Euechinoidea</taxon>
        <taxon>Echinacea</taxon>
        <taxon>Camarodonta</taxon>
        <taxon>Echinidea</taxon>
        <taxon>Strongylocentrotidae</taxon>
        <taxon>Strongylocentrotus</taxon>
    </lineage>
</organism>
<dbReference type="KEGG" id="spu:585164"/>
<dbReference type="InterPro" id="IPR005225">
    <property type="entry name" value="Small_GTP-bd"/>
</dbReference>
<dbReference type="Gene3D" id="3.40.50.300">
    <property type="entry name" value="P-loop containing nucleotide triphosphate hydrolases"/>
    <property type="match status" value="1"/>
</dbReference>
<evidence type="ECO:0000313" key="2">
    <source>
        <dbReference type="Proteomes" id="UP000007110"/>
    </source>
</evidence>
<reference evidence="1" key="2">
    <citation type="submission" date="2021-01" db="UniProtKB">
        <authorList>
            <consortium name="EnsemblMetazoa"/>
        </authorList>
    </citation>
    <scope>IDENTIFICATION</scope>
</reference>
<dbReference type="CDD" id="cd01860">
    <property type="entry name" value="Rab5_related"/>
    <property type="match status" value="1"/>
</dbReference>
<dbReference type="Pfam" id="PF00071">
    <property type="entry name" value="Ras"/>
    <property type="match status" value="1"/>
</dbReference>
<accession>A0A7M7RGE7</accession>
<dbReference type="SUPFAM" id="SSF52540">
    <property type="entry name" value="P-loop containing nucleoside triphosphate hydrolases"/>
    <property type="match status" value="1"/>
</dbReference>